<keyword evidence="1" id="KW-0805">Transcription regulation</keyword>
<dbReference type="Proteomes" id="UP001501570">
    <property type="component" value="Unassembled WGS sequence"/>
</dbReference>
<name>A0ABP9RLL1_9ACTN</name>
<keyword evidence="7" id="KW-1185">Reference proteome</keyword>
<evidence type="ECO:0000256" key="4">
    <source>
        <dbReference type="PROSITE-ProRule" id="PRU00335"/>
    </source>
</evidence>
<keyword evidence="2 4" id="KW-0238">DNA-binding</keyword>
<dbReference type="PANTHER" id="PTHR47506:SF6">
    <property type="entry name" value="HTH-TYPE TRANSCRIPTIONAL REPRESSOR NEMR"/>
    <property type="match status" value="1"/>
</dbReference>
<accession>A0ABP9RLL1</accession>
<proteinExistence type="predicted"/>
<dbReference type="InterPro" id="IPR001647">
    <property type="entry name" value="HTH_TetR"/>
</dbReference>
<feature type="domain" description="HTH tetR-type" evidence="5">
    <location>
        <begin position="2"/>
        <end position="62"/>
    </location>
</feature>
<dbReference type="PROSITE" id="PS50977">
    <property type="entry name" value="HTH_TETR_2"/>
    <property type="match status" value="1"/>
</dbReference>
<evidence type="ECO:0000259" key="5">
    <source>
        <dbReference type="PROSITE" id="PS50977"/>
    </source>
</evidence>
<dbReference type="Gene3D" id="1.10.357.10">
    <property type="entry name" value="Tetracycline Repressor, domain 2"/>
    <property type="match status" value="1"/>
</dbReference>
<dbReference type="PRINTS" id="PR00455">
    <property type="entry name" value="HTHTETR"/>
</dbReference>
<comment type="caution">
    <text evidence="6">The sequence shown here is derived from an EMBL/GenBank/DDBJ whole genome shotgun (WGS) entry which is preliminary data.</text>
</comment>
<dbReference type="InterPro" id="IPR009057">
    <property type="entry name" value="Homeodomain-like_sf"/>
</dbReference>
<dbReference type="EMBL" id="BAABJQ010000003">
    <property type="protein sequence ID" value="GAA5180334.1"/>
    <property type="molecule type" value="Genomic_DNA"/>
</dbReference>
<evidence type="ECO:0000256" key="1">
    <source>
        <dbReference type="ARBA" id="ARBA00023015"/>
    </source>
</evidence>
<evidence type="ECO:0000256" key="3">
    <source>
        <dbReference type="ARBA" id="ARBA00023163"/>
    </source>
</evidence>
<evidence type="ECO:0000313" key="6">
    <source>
        <dbReference type="EMBL" id="GAA5180334.1"/>
    </source>
</evidence>
<dbReference type="PANTHER" id="PTHR47506">
    <property type="entry name" value="TRANSCRIPTIONAL REGULATORY PROTEIN"/>
    <property type="match status" value="1"/>
</dbReference>
<evidence type="ECO:0000256" key="2">
    <source>
        <dbReference type="ARBA" id="ARBA00023125"/>
    </source>
</evidence>
<dbReference type="SUPFAM" id="SSF46689">
    <property type="entry name" value="Homeodomain-like"/>
    <property type="match status" value="1"/>
</dbReference>
<reference evidence="7" key="1">
    <citation type="journal article" date="2019" name="Int. J. Syst. Evol. Microbiol.">
        <title>The Global Catalogue of Microorganisms (GCM) 10K type strain sequencing project: providing services to taxonomists for standard genome sequencing and annotation.</title>
        <authorList>
            <consortium name="The Broad Institute Genomics Platform"/>
            <consortium name="The Broad Institute Genome Sequencing Center for Infectious Disease"/>
            <person name="Wu L."/>
            <person name="Ma J."/>
        </authorList>
    </citation>
    <scope>NUCLEOTIDE SEQUENCE [LARGE SCALE GENOMIC DNA]</scope>
    <source>
        <strain evidence="7">JCM 18304</strain>
    </source>
</reference>
<organism evidence="6 7">
    <name type="scientific">Rugosimonospora acidiphila</name>
    <dbReference type="NCBI Taxonomy" id="556531"/>
    <lineage>
        <taxon>Bacteria</taxon>
        <taxon>Bacillati</taxon>
        <taxon>Actinomycetota</taxon>
        <taxon>Actinomycetes</taxon>
        <taxon>Micromonosporales</taxon>
        <taxon>Micromonosporaceae</taxon>
        <taxon>Rugosimonospora</taxon>
    </lineage>
</organism>
<sequence length="209" mass="22170">MVATRDRLIDGALRVLAEQGLTGASARAIANTAGVNQSLIFYHFGSVDELLTQACRRATEQRVALYRARFAAVTTFAQLLAIGRQLHATERAEGNVTVLAQLLAGAQTDPRLAPAVAEGLNLWFGEIEAVLHRLTVAMPMADLFDVPGLARAVASAFIGLELYEGVDTVGAARALDALEQLSVLVEVVDGLGPVARRALRAKIRRAGAS</sequence>
<gene>
    <name evidence="6" type="ORF">GCM10023322_12400</name>
</gene>
<protein>
    <submittedName>
        <fullName evidence="6">TetR family transcriptional regulator</fullName>
    </submittedName>
</protein>
<keyword evidence="3" id="KW-0804">Transcription</keyword>
<dbReference type="RefSeq" id="WP_345626913.1">
    <property type="nucleotide sequence ID" value="NZ_BAABJQ010000003.1"/>
</dbReference>
<feature type="DNA-binding region" description="H-T-H motif" evidence="4">
    <location>
        <begin position="25"/>
        <end position="44"/>
    </location>
</feature>
<dbReference type="Pfam" id="PF00440">
    <property type="entry name" value="TetR_N"/>
    <property type="match status" value="1"/>
</dbReference>
<evidence type="ECO:0000313" key="7">
    <source>
        <dbReference type="Proteomes" id="UP001501570"/>
    </source>
</evidence>